<keyword evidence="2" id="KW-1185">Reference proteome</keyword>
<sequence>MYWELNEKIRKAKEQIKEKEHIDRKIKYAEELLY</sequence>
<organism evidence="1 2">
    <name type="scientific">Clostridium fungisolvens</name>
    <dbReference type="NCBI Taxonomy" id="1604897"/>
    <lineage>
        <taxon>Bacteria</taxon>
        <taxon>Bacillati</taxon>
        <taxon>Bacillota</taxon>
        <taxon>Clostridia</taxon>
        <taxon>Eubacteriales</taxon>
        <taxon>Clostridiaceae</taxon>
        <taxon>Clostridium</taxon>
    </lineage>
</organism>
<protein>
    <submittedName>
        <fullName evidence="1">Uncharacterized protein</fullName>
    </submittedName>
</protein>
<proteinExistence type="predicted"/>
<comment type="caution">
    <text evidence="1">The sequence shown here is derived from an EMBL/GenBank/DDBJ whole genome shotgun (WGS) entry which is preliminary data.</text>
</comment>
<dbReference type="AlphaFoldDB" id="A0A6V8SL57"/>
<gene>
    <name evidence="1" type="ORF">bsdtw1_04164</name>
</gene>
<reference evidence="1 2" key="1">
    <citation type="submission" date="2020-07" db="EMBL/GenBank/DDBJ databases">
        <title>A new beta-1,3-glucan-decomposing anaerobic bacterium isolated from anoxic soil subjected to biological soil disinfestation.</title>
        <authorList>
            <person name="Ueki A."/>
            <person name="Tonouchi A."/>
        </authorList>
    </citation>
    <scope>NUCLEOTIDE SEQUENCE [LARGE SCALE GENOMIC DNA]</scope>
    <source>
        <strain evidence="1 2">TW1</strain>
    </source>
</reference>
<dbReference type="Proteomes" id="UP000580568">
    <property type="component" value="Unassembled WGS sequence"/>
</dbReference>
<evidence type="ECO:0000313" key="2">
    <source>
        <dbReference type="Proteomes" id="UP000580568"/>
    </source>
</evidence>
<name>A0A6V8SL57_9CLOT</name>
<accession>A0A6V8SL57</accession>
<evidence type="ECO:0000313" key="1">
    <source>
        <dbReference type="EMBL" id="GFP77974.1"/>
    </source>
</evidence>
<dbReference type="EMBL" id="BLZR01000001">
    <property type="protein sequence ID" value="GFP77974.1"/>
    <property type="molecule type" value="Genomic_DNA"/>
</dbReference>